<organism evidence="7 8">
    <name type="scientific">Sus scrofa</name>
    <name type="common">Pig</name>
    <dbReference type="NCBI Taxonomy" id="9823"/>
    <lineage>
        <taxon>Eukaryota</taxon>
        <taxon>Metazoa</taxon>
        <taxon>Chordata</taxon>
        <taxon>Craniata</taxon>
        <taxon>Vertebrata</taxon>
        <taxon>Euteleostomi</taxon>
        <taxon>Mammalia</taxon>
        <taxon>Eutheria</taxon>
        <taxon>Laurasiatheria</taxon>
        <taxon>Artiodactyla</taxon>
        <taxon>Suina</taxon>
        <taxon>Suidae</taxon>
        <taxon>Sus</taxon>
    </lineage>
</organism>
<dbReference type="Gene3D" id="3.30.500.10">
    <property type="entry name" value="MHC class I-like antigen recognition-like"/>
    <property type="match status" value="1"/>
</dbReference>
<protein>
    <recommendedName>
        <fullName evidence="6">MHC class I-like antigen recognition-like domain-containing protein</fullName>
    </recommendedName>
</protein>
<name>A0A4X1VQC5_PIG</name>
<evidence type="ECO:0000313" key="7">
    <source>
        <dbReference type="Ensembl" id="ENSSSCP00070044271.1"/>
    </source>
</evidence>
<sequence length="427" mass="46892">MNRKWHRAGLRGRGNSLPSPFSHRALGNLHSRPGRALCKVAAPAGSVTMAQTAGSTAGLGFLSLLFSLRLCPAACDTHSLCYNFIIIPKPSPGHPWCVVQAQVDAEDFFSCDCGAAQIQSVSSLGEKVKGTKNWEIQIETLKDVGDFLKEQLPDIMPENYTARDPPTLQVKVTCQSQDDGHTSGSWKFAFNGQICLHIDSDNMTLTVVHSGGRRMKEKWESDRIVTSFLRNISLGDCKSWLTHFLVHWEKMLKTAGKWEDEEEVVVFSRRCPLHSRVRVPVRVHVCVSGKWALLGGAGAPGVVCLAPCLSHLLASLPCCPGLRTTHHADPKHEGIIQMPEIYFLLFSPSRNFKTKNNNNKKNPNSSISGNLKCQLPRDFSVPIVTRQLFSCHSRPSASRISSLSPWGQGSSLPHLPQAATWGATLSA</sequence>
<evidence type="ECO:0000256" key="1">
    <source>
        <dbReference type="ARBA" id="ARBA00004370"/>
    </source>
</evidence>
<reference evidence="7" key="2">
    <citation type="submission" date="2025-05" db="UniProtKB">
        <authorList>
            <consortium name="Ensembl"/>
        </authorList>
    </citation>
    <scope>IDENTIFICATION</scope>
</reference>
<dbReference type="AlphaFoldDB" id="A0A4X1VQC5"/>
<evidence type="ECO:0000256" key="3">
    <source>
        <dbReference type="ARBA" id="ARBA00023136"/>
    </source>
</evidence>
<dbReference type="InterPro" id="IPR037055">
    <property type="entry name" value="MHC_I-like_Ag-recog_sf"/>
</dbReference>
<dbReference type="InterPro" id="IPR050208">
    <property type="entry name" value="MHC_class-I_related"/>
</dbReference>
<dbReference type="Ensembl" id="ENSSSCT00055028606.1">
    <property type="protein sequence ID" value="ENSSSCP00055022792.1"/>
    <property type="gene ID" value="ENSSSCG00055014509.1"/>
</dbReference>
<keyword evidence="5" id="KW-0325">Glycoprotein</keyword>
<dbReference type="PANTHER" id="PTHR16675:SF1">
    <property type="entry name" value="UL16 BINDING PROTEIN 21"/>
    <property type="match status" value="1"/>
</dbReference>
<evidence type="ECO:0000259" key="6">
    <source>
        <dbReference type="Pfam" id="PF00129"/>
    </source>
</evidence>
<dbReference type="InterPro" id="IPR011161">
    <property type="entry name" value="MHC_I-like_Ag-recog"/>
</dbReference>
<dbReference type="Proteomes" id="UP000694724">
    <property type="component" value="Unplaced"/>
</dbReference>
<dbReference type="Pfam" id="PF00129">
    <property type="entry name" value="MHC_I"/>
    <property type="match status" value="1"/>
</dbReference>
<feature type="domain" description="MHC class I-like antigen recognition-like" evidence="6">
    <location>
        <begin position="77"/>
        <end position="247"/>
    </location>
</feature>
<evidence type="ECO:0000256" key="2">
    <source>
        <dbReference type="ARBA" id="ARBA00022729"/>
    </source>
</evidence>
<keyword evidence="3" id="KW-0472">Membrane</keyword>
<dbReference type="FunFam" id="3.30.500.10:FF:000004">
    <property type="entry name" value="Retinoic acid early-inducible protein 1-beta"/>
    <property type="match status" value="1"/>
</dbReference>
<dbReference type="PANTHER" id="PTHR16675">
    <property type="entry name" value="MHC CLASS I-RELATED"/>
    <property type="match status" value="1"/>
</dbReference>
<dbReference type="GO" id="GO:0016020">
    <property type="term" value="C:membrane"/>
    <property type="evidence" value="ECO:0007669"/>
    <property type="project" value="UniProtKB-SubCell"/>
</dbReference>
<proteinExistence type="predicted"/>
<evidence type="ECO:0000256" key="4">
    <source>
        <dbReference type="ARBA" id="ARBA00023157"/>
    </source>
</evidence>
<dbReference type="Proteomes" id="UP000314985">
    <property type="component" value="Chromosome 1"/>
</dbReference>
<dbReference type="SUPFAM" id="SSF54452">
    <property type="entry name" value="MHC antigen-recognition domain"/>
    <property type="match status" value="1"/>
</dbReference>
<accession>A0A4X1VQC5</accession>
<dbReference type="Ensembl" id="ENSSSCT00070052308.1">
    <property type="protein sequence ID" value="ENSSSCP00070044271.1"/>
    <property type="gene ID" value="ENSSSCG00070026128.1"/>
</dbReference>
<evidence type="ECO:0000256" key="5">
    <source>
        <dbReference type="ARBA" id="ARBA00023180"/>
    </source>
</evidence>
<keyword evidence="2" id="KW-0732">Signal</keyword>
<dbReference type="InterPro" id="IPR011162">
    <property type="entry name" value="MHC_I/II-like_Ag-recog"/>
</dbReference>
<comment type="subcellular location">
    <subcellularLocation>
        <location evidence="1">Membrane</location>
    </subcellularLocation>
</comment>
<keyword evidence="4" id="KW-1015">Disulfide bond</keyword>
<reference evidence="7 8" key="1">
    <citation type="submission" date="2017-08" db="EMBL/GenBank/DDBJ databases">
        <title>USMARCv1.0.</title>
        <authorList>
            <person name="Hannum G.I."/>
            <person name="Koren S."/>
            <person name="Schroeder S.G."/>
            <person name="Chin S.C."/>
            <person name="Nonneman D.J."/>
            <person name="Becker S.A."/>
            <person name="Rosen B.D."/>
            <person name="Bickhart D.M."/>
            <person name="Putnam N.H."/>
            <person name="Green R.E."/>
            <person name="Tuggle C.K."/>
            <person name="Liu H."/>
            <person name="Rohrer G.A."/>
            <person name="Warr A."/>
            <person name="Hall R."/>
            <person name="Kim K."/>
            <person name="Hume D.A."/>
            <person name="Talbot R."/>
            <person name="Chow W."/>
            <person name="Howe K."/>
            <person name="Schwartz A.S."/>
            <person name="Watson M."/>
            <person name="Archibald A.L."/>
            <person name="Phillippy A.M."/>
            <person name="Smith T.P.L."/>
        </authorList>
    </citation>
    <scope>NUCLEOTIDE SEQUENCE [LARGE SCALE GENOMIC DNA]</scope>
</reference>
<evidence type="ECO:0000313" key="8">
    <source>
        <dbReference type="Proteomes" id="UP000314985"/>
    </source>
</evidence>